<comment type="caution">
    <text evidence="2">The sequence shown here is derived from an EMBL/GenBank/DDBJ whole genome shotgun (WGS) entry which is preliminary data.</text>
</comment>
<feature type="region of interest" description="Disordered" evidence="1">
    <location>
        <begin position="1"/>
        <end position="51"/>
    </location>
</feature>
<proteinExistence type="predicted"/>
<protein>
    <submittedName>
        <fullName evidence="2">Zinc finger protein JAGGED</fullName>
    </submittedName>
</protein>
<reference evidence="2" key="1">
    <citation type="submission" date="2020-06" db="EMBL/GenBank/DDBJ databases">
        <authorList>
            <person name="Li T."/>
            <person name="Hu X."/>
            <person name="Zhang T."/>
            <person name="Song X."/>
            <person name="Zhang H."/>
            <person name="Dai N."/>
            <person name="Sheng W."/>
            <person name="Hou X."/>
            <person name="Wei L."/>
        </authorList>
    </citation>
    <scope>NUCLEOTIDE SEQUENCE</scope>
    <source>
        <strain evidence="2">KEN8</strain>
        <tissue evidence="2">Leaf</tissue>
    </source>
</reference>
<evidence type="ECO:0000256" key="1">
    <source>
        <dbReference type="SAM" id="MobiDB-lite"/>
    </source>
</evidence>
<dbReference type="EMBL" id="JACGWM010000005">
    <property type="protein sequence ID" value="KAL0372625.1"/>
    <property type="molecule type" value="Genomic_DNA"/>
</dbReference>
<sequence length="173" mass="18741">MYVLRPEGNPLDLNNFPEDYTRDGIQASEDSSSSAGGYRKKKSGAKVGKDEAGKVYECRETETLNKARQLVFTNDLAPAHLGYVSSGQPIPHGGYHQVSSTMCPTRMFSTSPLIPSPPPPSATYMYPSPPHVLSFSQHPAAPSVNNYFLGHVLSNSSYGAAQMKVTTPALVHR</sequence>
<dbReference type="AlphaFoldDB" id="A0AAW2QYB9"/>
<gene>
    <name evidence="2" type="ORF">Scaly_0944100</name>
</gene>
<evidence type="ECO:0000313" key="2">
    <source>
        <dbReference type="EMBL" id="KAL0372625.1"/>
    </source>
</evidence>
<organism evidence="2">
    <name type="scientific">Sesamum calycinum</name>
    <dbReference type="NCBI Taxonomy" id="2727403"/>
    <lineage>
        <taxon>Eukaryota</taxon>
        <taxon>Viridiplantae</taxon>
        <taxon>Streptophyta</taxon>
        <taxon>Embryophyta</taxon>
        <taxon>Tracheophyta</taxon>
        <taxon>Spermatophyta</taxon>
        <taxon>Magnoliopsida</taxon>
        <taxon>eudicotyledons</taxon>
        <taxon>Gunneridae</taxon>
        <taxon>Pentapetalae</taxon>
        <taxon>asterids</taxon>
        <taxon>lamiids</taxon>
        <taxon>Lamiales</taxon>
        <taxon>Pedaliaceae</taxon>
        <taxon>Sesamum</taxon>
    </lineage>
</organism>
<reference evidence="2" key="2">
    <citation type="journal article" date="2024" name="Plant">
        <title>Genomic evolution and insights into agronomic trait innovations of Sesamum species.</title>
        <authorList>
            <person name="Miao H."/>
            <person name="Wang L."/>
            <person name="Qu L."/>
            <person name="Liu H."/>
            <person name="Sun Y."/>
            <person name="Le M."/>
            <person name="Wang Q."/>
            <person name="Wei S."/>
            <person name="Zheng Y."/>
            <person name="Lin W."/>
            <person name="Duan Y."/>
            <person name="Cao H."/>
            <person name="Xiong S."/>
            <person name="Wang X."/>
            <person name="Wei L."/>
            <person name="Li C."/>
            <person name="Ma Q."/>
            <person name="Ju M."/>
            <person name="Zhao R."/>
            <person name="Li G."/>
            <person name="Mu C."/>
            <person name="Tian Q."/>
            <person name="Mei H."/>
            <person name="Zhang T."/>
            <person name="Gao T."/>
            <person name="Zhang H."/>
        </authorList>
    </citation>
    <scope>NUCLEOTIDE SEQUENCE</scope>
    <source>
        <strain evidence="2">KEN8</strain>
    </source>
</reference>
<name>A0AAW2QYB9_9LAMI</name>
<accession>A0AAW2QYB9</accession>